<feature type="transmembrane region" description="Helical" evidence="5">
    <location>
        <begin position="30"/>
        <end position="50"/>
    </location>
</feature>
<evidence type="ECO:0000313" key="6">
    <source>
        <dbReference type="EMBL" id="KAK5180766.1"/>
    </source>
</evidence>
<evidence type="ECO:0000256" key="3">
    <source>
        <dbReference type="ARBA" id="ARBA00022989"/>
    </source>
</evidence>
<keyword evidence="2 5" id="KW-0812">Transmembrane</keyword>
<dbReference type="PANTHER" id="PTHR23501:SF87">
    <property type="entry name" value="SIDEROPHORE IRON TRANSPORTER 2"/>
    <property type="match status" value="1"/>
</dbReference>
<dbReference type="Proteomes" id="UP001357485">
    <property type="component" value="Unassembled WGS sequence"/>
</dbReference>
<evidence type="ECO:0000256" key="2">
    <source>
        <dbReference type="ARBA" id="ARBA00022692"/>
    </source>
</evidence>
<keyword evidence="3 5" id="KW-1133">Transmembrane helix</keyword>
<reference evidence="6 7" key="1">
    <citation type="submission" date="2023-08" db="EMBL/GenBank/DDBJ databases">
        <title>Black Yeasts Isolated from many extreme environments.</title>
        <authorList>
            <person name="Coleine C."/>
            <person name="Stajich J.E."/>
            <person name="Selbmann L."/>
        </authorList>
    </citation>
    <scope>NUCLEOTIDE SEQUENCE [LARGE SCALE GENOMIC DNA]</scope>
    <source>
        <strain evidence="6 7">CCFEE 536</strain>
    </source>
</reference>
<organism evidence="6 7">
    <name type="scientific">Cryomyces antarcticus</name>
    <dbReference type="NCBI Taxonomy" id="329879"/>
    <lineage>
        <taxon>Eukaryota</taxon>
        <taxon>Fungi</taxon>
        <taxon>Dikarya</taxon>
        <taxon>Ascomycota</taxon>
        <taxon>Pezizomycotina</taxon>
        <taxon>Dothideomycetes</taxon>
        <taxon>Dothideomycetes incertae sedis</taxon>
        <taxon>Cryomyces</taxon>
    </lineage>
</organism>
<dbReference type="EMBL" id="JAVRRA010019402">
    <property type="protein sequence ID" value="KAK5180766.1"/>
    <property type="molecule type" value="Genomic_DNA"/>
</dbReference>
<comment type="caution">
    <text evidence="6">The sequence shown here is derived from an EMBL/GenBank/DDBJ whole genome shotgun (WGS) entry which is preliminary data.</text>
</comment>
<feature type="transmembrane region" description="Helical" evidence="5">
    <location>
        <begin position="62"/>
        <end position="79"/>
    </location>
</feature>
<evidence type="ECO:0000256" key="4">
    <source>
        <dbReference type="ARBA" id="ARBA00023136"/>
    </source>
</evidence>
<feature type="non-terminal residue" evidence="6">
    <location>
        <position position="1"/>
    </location>
</feature>
<evidence type="ECO:0000313" key="7">
    <source>
        <dbReference type="Proteomes" id="UP001357485"/>
    </source>
</evidence>
<keyword evidence="7" id="KW-1185">Reference proteome</keyword>
<proteinExistence type="predicted"/>
<evidence type="ECO:0000256" key="5">
    <source>
        <dbReference type="SAM" id="Phobius"/>
    </source>
</evidence>
<feature type="non-terminal residue" evidence="6">
    <location>
        <position position="112"/>
    </location>
</feature>
<name>A0ABR0LKQ6_9PEZI</name>
<sequence>AAKLKLLPPSPFTGQRIGTVIKSLWFELDLFGLLLLSAAISLILIPLTLAASAKGGWRNASIIAMIVIGVVCLCAFPFWERSKKLAPKAFFPRNLFRQRTVLAGTGIAFFYF</sequence>
<accession>A0ABR0LKQ6</accession>
<protein>
    <submittedName>
        <fullName evidence="6">Uncharacterized protein</fullName>
    </submittedName>
</protein>
<evidence type="ECO:0000256" key="1">
    <source>
        <dbReference type="ARBA" id="ARBA00004141"/>
    </source>
</evidence>
<keyword evidence="4 5" id="KW-0472">Membrane</keyword>
<comment type="subcellular location">
    <subcellularLocation>
        <location evidence="1">Membrane</location>
        <topology evidence="1">Multi-pass membrane protein</topology>
    </subcellularLocation>
</comment>
<gene>
    <name evidence="6" type="ORF">LTR16_010484</name>
</gene>
<dbReference type="PANTHER" id="PTHR23501">
    <property type="entry name" value="MAJOR FACILITATOR SUPERFAMILY"/>
    <property type="match status" value="1"/>
</dbReference>